<feature type="domain" description="ABC transporter" evidence="5">
    <location>
        <begin position="771"/>
        <end position="1000"/>
    </location>
</feature>
<feature type="transmembrane region" description="Helical" evidence="4">
    <location>
        <begin position="529"/>
        <end position="548"/>
    </location>
</feature>
<keyword evidence="1" id="KW-0547">Nucleotide-binding</keyword>
<proteinExistence type="predicted"/>
<keyword evidence="4" id="KW-0472">Membrane</keyword>
<dbReference type="InterPro" id="IPR003439">
    <property type="entry name" value="ABC_transporter-like_ATP-bd"/>
</dbReference>
<keyword evidence="4" id="KW-1133">Transmembrane helix</keyword>
<dbReference type="Proteomes" id="UP000835052">
    <property type="component" value="Unassembled WGS sequence"/>
</dbReference>
<dbReference type="Pfam" id="PF00005">
    <property type="entry name" value="ABC_tran"/>
    <property type="match status" value="2"/>
</dbReference>
<dbReference type="GO" id="GO:0016887">
    <property type="term" value="F:ATP hydrolysis activity"/>
    <property type="evidence" value="ECO:0007669"/>
    <property type="project" value="InterPro"/>
</dbReference>
<gene>
    <name evidence="6" type="ORF">CAUJ_LOCUS6222</name>
</gene>
<dbReference type="PROSITE" id="PS00211">
    <property type="entry name" value="ABC_TRANSPORTER_1"/>
    <property type="match status" value="2"/>
</dbReference>
<comment type="caution">
    <text evidence="6">The sequence shown here is derived from an EMBL/GenBank/DDBJ whole genome shotgun (WGS) entry which is preliminary data.</text>
</comment>
<dbReference type="GO" id="GO:0016020">
    <property type="term" value="C:membrane"/>
    <property type="evidence" value="ECO:0007669"/>
    <property type="project" value="InterPro"/>
</dbReference>
<name>A0A8S1H566_9PELO</name>
<dbReference type="Gene3D" id="3.40.50.300">
    <property type="entry name" value="P-loop containing nucleotide triphosphate hydrolases"/>
    <property type="match status" value="2"/>
</dbReference>
<feature type="transmembrane region" description="Helical" evidence="4">
    <location>
        <begin position="1283"/>
        <end position="1304"/>
    </location>
</feature>
<dbReference type="SMART" id="SM00382">
    <property type="entry name" value="AAA"/>
    <property type="match status" value="2"/>
</dbReference>
<feature type="domain" description="ABC transporter" evidence="5">
    <location>
        <begin position="1500"/>
        <end position="1722"/>
    </location>
</feature>
<dbReference type="PANTHER" id="PTHR19229">
    <property type="entry name" value="ATP-BINDING CASSETTE TRANSPORTER SUBFAMILY A ABCA"/>
    <property type="match status" value="1"/>
</dbReference>
<sequence length="1846" mass="208405">MVAVVQLCGRMAQLGNDENLKLFRNSADRGRRWRKESNGRWREEEQKSSDEDENTFNFPGETTQLFSGTNPIRRTTDQDIEGQIRSMVPKIRKKTIRPGGVSTALRQFRWLSWKNWLTTLREPLWFFFEIFVPLVFVFALLLLMLVWPESTLWKNEKYPSVLLEKSTPILSQVRKVGCSPYGSYKLAVKGSEDDQKLLRLTTEIKKSLERKGRMKVEWVFFDSSDEMLATLEINQMSSNCESFIGGIDVEMNSEADSYAYSIFLPDTLDDGSWESPSEWLPSHLMNADIHTPPSNSPYWPTGYITLQFNIESFFVQEISKSNSNETEDLPAVYVQRLTEPLIVNNKFTSMTSKVTLLWVICGFSVMLHTVRGISAERQNSKPSLSAMGLSTSMFYLSHIVFAFFKNLPIFLFATVSISIELEMSLKLVLLAEALIYELAIITVGAFGSALFFSSDAAVIVVSGTWILSYSFTMLDPSPDEFWSNFFNTLNINGAAQFVMNSLRDVVSKSESWDAVFGAGDHPKEFHCGIAMALQLFICLLFFVSTVLVDKACNSKGMKWTQLFTALRSFFQNTQKSISLKTTSRYEFIDERLETLDGVHLKDIFKAKLFFMGIYGLLPGQSMNALPPECGGLCLEPVGQPGSDLLLVVEFLLQGATSGECGCVWSSVVMLEVVNGLIPASVFDAESQLSQLASVELHASNRPPARQHDLFRVWSRFSDVLCLFIFVYSLRTALSIIMRDPLFISSDKVVQPSVRSVEREKRKSHVDSAILVLVGQLKYSSTNEIAVNGITLSALKGQISVFAGHNGAGKSTTFSIIAGLLRPSSGTLKFVDDGKIYSESSFRREIGICQQSNASFERLTVREHLLLIALLKGGNRSECLEEAEKILNALKLENQADKFPSMLSGGMLRKLNIGMAFMGDPKVVILDEPTVGVDIVTRQEVLDLLLKERSQRTIIMSTHDLEEAEYLGDWLFLMHQGNILANESTQSLRSRFQTIKVRGVTKEYISEICPGIQARIYGSNNTHNGCEFYSKDVVFSELILQKLKSITDPESCQMTTSSFDKIVELLEAEEALTASSSTVNLYIGGTGEEQKNEDASFMRKSSLRAKALLRKKMLVARGGISYHSFHFFLPFFILLACAALLRLTFQKQILTEQTFHLTSSFDVVSQDPENFSKDPRFEEILRNFRRLQTPKMKIRAVDTLFDLEKHHARGVGFGLAGDPRDNSWTVAVSGRCFKCLPVALSMYNQALASTLAGRNVTFRPRLFTYSASSSREQQGLVSKEMVQLVAPTWLVLSLLLIIMSSARIHVIENSEKFNTLMSLTGINPFFTWFFTAFVDFFIYTATTSILFWSCSYLLAIIEPRQILRLVLIADFYFLSSVSFVYLVGSSSSSVNKTEIFLISFFMTTAAIFSIIQRFYHAYLGLSNPAFFDRTFSILSPLLVVWNLINEEIWSPRKAAGLIFNPYTDLPILLFGLFFVWVFIILDWRFWKFFRSENEESEEDALHIKGVGKTLGGVTAVENLSFDVAKNECFGLLGVNGAGKTTTMKLLTGQLAAEGEMILYRDRPHHFSKTIGFCPQFDALLRDLTGRENLEVLAEMNGIVGARIKVREVLLKVGMLRHADKAIKRYSGGEKRRISLAAALLIRSDVLILDEPTSGIDAKSRMEIWKAIEETRQSRSVVLASHSMAECEKLCTKIGFLRNGRIDKEDVDFVQSFIDKHNELLVTFLSDGPDFLDPEFAIKVYETFSWAVILRISRREMRFRVPKTDLTLEEATLLAVRLAKSSKKRGVKTFVEPCRLSDVLLARFQREKQPEKAAETLIDFQSEVHKKLAEDPIVLRSYSNPETYRRLK</sequence>
<feature type="transmembrane region" description="Helical" evidence="4">
    <location>
        <begin position="124"/>
        <end position="147"/>
    </location>
</feature>
<dbReference type="InterPro" id="IPR017871">
    <property type="entry name" value="ABC_transporter-like_CS"/>
</dbReference>
<reference evidence="6" key="1">
    <citation type="submission" date="2020-10" db="EMBL/GenBank/DDBJ databases">
        <authorList>
            <person name="Kikuchi T."/>
        </authorList>
    </citation>
    <scope>NUCLEOTIDE SEQUENCE</scope>
    <source>
        <strain evidence="6">NKZ352</strain>
    </source>
</reference>
<evidence type="ECO:0000256" key="2">
    <source>
        <dbReference type="ARBA" id="ARBA00022840"/>
    </source>
</evidence>
<dbReference type="OrthoDB" id="10255969at2759"/>
<evidence type="ECO:0000256" key="1">
    <source>
        <dbReference type="ARBA" id="ARBA00022741"/>
    </source>
</evidence>
<evidence type="ECO:0000259" key="5">
    <source>
        <dbReference type="PROSITE" id="PS50893"/>
    </source>
</evidence>
<keyword evidence="2" id="KW-0067">ATP-binding</keyword>
<dbReference type="GO" id="GO:0005524">
    <property type="term" value="F:ATP binding"/>
    <property type="evidence" value="ECO:0007669"/>
    <property type="project" value="UniProtKB-KW"/>
</dbReference>
<dbReference type="InterPro" id="IPR027417">
    <property type="entry name" value="P-loop_NTPase"/>
</dbReference>
<feature type="transmembrane region" description="Helical" evidence="4">
    <location>
        <begin position="393"/>
        <end position="415"/>
    </location>
</feature>
<accession>A0A8S1H566</accession>
<keyword evidence="4" id="KW-0812">Transmembrane</keyword>
<dbReference type="PROSITE" id="PS50893">
    <property type="entry name" value="ABC_TRANSPORTER_2"/>
    <property type="match status" value="2"/>
</dbReference>
<dbReference type="EMBL" id="CAJGYM010000015">
    <property type="protein sequence ID" value="CAD6190303.1"/>
    <property type="molecule type" value="Genomic_DNA"/>
</dbReference>
<feature type="transmembrane region" description="Helical" evidence="4">
    <location>
        <begin position="354"/>
        <end position="373"/>
    </location>
</feature>
<evidence type="ECO:0000313" key="7">
    <source>
        <dbReference type="Proteomes" id="UP000835052"/>
    </source>
</evidence>
<feature type="transmembrane region" description="Helical" evidence="4">
    <location>
        <begin position="1119"/>
        <end position="1140"/>
    </location>
</feature>
<dbReference type="GO" id="GO:0140359">
    <property type="term" value="F:ABC-type transporter activity"/>
    <property type="evidence" value="ECO:0007669"/>
    <property type="project" value="InterPro"/>
</dbReference>
<feature type="transmembrane region" description="Helical" evidence="4">
    <location>
        <begin position="1324"/>
        <end position="1349"/>
    </location>
</feature>
<dbReference type="InterPro" id="IPR003593">
    <property type="entry name" value="AAA+_ATPase"/>
</dbReference>
<dbReference type="SUPFAM" id="SSF52540">
    <property type="entry name" value="P-loop containing nucleoside triphosphate hydrolases"/>
    <property type="match status" value="2"/>
</dbReference>
<feature type="transmembrane region" description="Helical" evidence="4">
    <location>
        <begin position="427"/>
        <end position="450"/>
    </location>
</feature>
<feature type="compositionally biased region" description="Basic and acidic residues" evidence="3">
    <location>
        <begin position="34"/>
        <end position="49"/>
    </location>
</feature>
<feature type="region of interest" description="Disordered" evidence="3">
    <location>
        <begin position="34"/>
        <end position="56"/>
    </location>
</feature>
<protein>
    <recommendedName>
        <fullName evidence="5">ABC transporter domain-containing protein</fullName>
    </recommendedName>
</protein>
<feature type="transmembrane region" description="Helical" evidence="4">
    <location>
        <begin position="1463"/>
        <end position="1480"/>
    </location>
</feature>
<organism evidence="6 7">
    <name type="scientific">Caenorhabditis auriculariae</name>
    <dbReference type="NCBI Taxonomy" id="2777116"/>
    <lineage>
        <taxon>Eukaryota</taxon>
        <taxon>Metazoa</taxon>
        <taxon>Ecdysozoa</taxon>
        <taxon>Nematoda</taxon>
        <taxon>Chromadorea</taxon>
        <taxon>Rhabditida</taxon>
        <taxon>Rhabditina</taxon>
        <taxon>Rhabditomorpha</taxon>
        <taxon>Rhabditoidea</taxon>
        <taxon>Rhabditidae</taxon>
        <taxon>Peloderinae</taxon>
        <taxon>Caenorhabditis</taxon>
    </lineage>
</organism>
<feature type="transmembrane region" description="Helical" evidence="4">
    <location>
        <begin position="1394"/>
        <end position="1413"/>
    </location>
</feature>
<feature type="transmembrane region" description="Helical" evidence="4">
    <location>
        <begin position="1361"/>
        <end position="1382"/>
    </location>
</feature>
<evidence type="ECO:0000313" key="6">
    <source>
        <dbReference type="EMBL" id="CAD6190303.1"/>
    </source>
</evidence>
<keyword evidence="7" id="KW-1185">Reference proteome</keyword>
<dbReference type="GO" id="GO:0005319">
    <property type="term" value="F:lipid transporter activity"/>
    <property type="evidence" value="ECO:0007669"/>
    <property type="project" value="TreeGrafter"/>
</dbReference>
<dbReference type="InterPro" id="IPR026082">
    <property type="entry name" value="ABCA"/>
</dbReference>
<dbReference type="CDD" id="cd03263">
    <property type="entry name" value="ABC_subfamily_A"/>
    <property type="match status" value="2"/>
</dbReference>
<evidence type="ECO:0000256" key="4">
    <source>
        <dbReference type="SAM" id="Phobius"/>
    </source>
</evidence>
<evidence type="ECO:0000256" key="3">
    <source>
        <dbReference type="SAM" id="MobiDB-lite"/>
    </source>
</evidence>
<feature type="transmembrane region" description="Helical" evidence="4">
    <location>
        <begin position="719"/>
        <end position="737"/>
    </location>
</feature>